<evidence type="ECO:0000313" key="2">
    <source>
        <dbReference type="EMBL" id="ONG51653.1"/>
    </source>
</evidence>
<reference evidence="2 3" key="1">
    <citation type="submission" date="2016-10" db="EMBL/GenBank/DDBJ databases">
        <title>Draft Genome sequence of Roseomonas sp. strain M3.</title>
        <authorList>
            <person name="Subhash Y."/>
            <person name="Lee S."/>
        </authorList>
    </citation>
    <scope>NUCLEOTIDE SEQUENCE [LARGE SCALE GENOMIC DNA]</scope>
    <source>
        <strain evidence="2 3">M3</strain>
    </source>
</reference>
<accession>A0A1V2H2B2</accession>
<comment type="caution">
    <text evidence="2">The sequence shown here is derived from an EMBL/GenBank/DDBJ whole genome shotgun (WGS) entry which is preliminary data.</text>
</comment>
<dbReference type="Pfam" id="PF06276">
    <property type="entry name" value="FhuF"/>
    <property type="match status" value="1"/>
</dbReference>
<dbReference type="InterPro" id="IPR022770">
    <property type="entry name" value="IucA/IucC-like_C"/>
</dbReference>
<dbReference type="PRINTS" id="PR01714">
    <property type="entry name" value="2FE2SRDCTASE"/>
</dbReference>
<feature type="domain" description="Aerobactin siderophore biosynthesis IucA/IucC-like C-terminal" evidence="1">
    <location>
        <begin position="65"/>
        <end position="208"/>
    </location>
</feature>
<sequence length="256" mass="27356">MTPFPFLTGDLARGGTGLVPLGMPGRDAIPLANLMAQGAVDRLVGGMVQPLGGDSATPDRRAMLSLWSRYYFYTLIPPVVLTLMLAHRRLPLAAGDGAVLLKPDGLPEAIALPHGGDPCAAPRDPFDRFAPLMRDHLAPLIAHWSAEGKLSQKVLWANAAGYFAWIVREAAATPGIDPEAAFAGTAVVEATHLPDGSANPLHDPMHTLDGPAGPQRWRRTCCLLYRLPDRQECPYCPLLLRGGRCAGPNEPCCTDS</sequence>
<dbReference type="InterPro" id="IPR008090">
    <property type="entry name" value="Fe_iron_reduct"/>
</dbReference>
<name>A0A1V2H2B2_9PROT</name>
<gene>
    <name evidence="2" type="ORF">BKE38_15745</name>
</gene>
<dbReference type="EMBL" id="MLCO01000157">
    <property type="protein sequence ID" value="ONG51653.1"/>
    <property type="molecule type" value="Genomic_DNA"/>
</dbReference>
<dbReference type="OrthoDB" id="8993954at2"/>
<keyword evidence="3" id="KW-1185">Reference proteome</keyword>
<organism evidence="2 3">
    <name type="scientific">Teichococcus deserti</name>
    <dbReference type="NCBI Taxonomy" id="1817963"/>
    <lineage>
        <taxon>Bacteria</taxon>
        <taxon>Pseudomonadati</taxon>
        <taxon>Pseudomonadota</taxon>
        <taxon>Alphaproteobacteria</taxon>
        <taxon>Acetobacterales</taxon>
        <taxon>Roseomonadaceae</taxon>
        <taxon>Roseomonas</taxon>
    </lineage>
</organism>
<evidence type="ECO:0000313" key="3">
    <source>
        <dbReference type="Proteomes" id="UP000188879"/>
    </source>
</evidence>
<dbReference type="GO" id="GO:0003824">
    <property type="term" value="F:catalytic activity"/>
    <property type="evidence" value="ECO:0007669"/>
    <property type="project" value="UniProtKB-ARBA"/>
</dbReference>
<proteinExistence type="predicted"/>
<protein>
    <submittedName>
        <fullName evidence="2">Siderophore-iron reductase FhuF</fullName>
    </submittedName>
</protein>
<dbReference type="Proteomes" id="UP000188879">
    <property type="component" value="Unassembled WGS sequence"/>
</dbReference>
<dbReference type="NCBIfam" id="TIGR03951">
    <property type="entry name" value="Fe_III_red_FhuF"/>
    <property type="match status" value="1"/>
</dbReference>
<dbReference type="RefSeq" id="WP_076958295.1">
    <property type="nucleotide sequence ID" value="NZ_MLCO01000157.1"/>
</dbReference>
<evidence type="ECO:0000259" key="1">
    <source>
        <dbReference type="Pfam" id="PF06276"/>
    </source>
</evidence>
<dbReference type="AlphaFoldDB" id="A0A1V2H2B2"/>